<proteinExistence type="predicted"/>
<evidence type="ECO:0000259" key="2">
    <source>
        <dbReference type="SMART" id="SM00909"/>
    </source>
</evidence>
<feature type="signal peptide" evidence="1">
    <location>
        <begin position="1"/>
        <end position="18"/>
    </location>
</feature>
<dbReference type="Pfam" id="PF25976">
    <property type="entry name" value="LpqB_N"/>
    <property type="match status" value="1"/>
</dbReference>
<dbReference type="InterPro" id="IPR019606">
    <property type="entry name" value="GerMN"/>
</dbReference>
<feature type="domain" description="GerMN" evidence="2">
    <location>
        <begin position="197"/>
        <end position="288"/>
    </location>
</feature>
<comment type="caution">
    <text evidence="3">The sequence shown here is derived from an EMBL/GenBank/DDBJ whole genome shotgun (WGS) entry which is preliminary data.</text>
</comment>
<accession>A0A147EWX5</accession>
<dbReference type="RefSeq" id="WP_081323083.1">
    <property type="nucleotide sequence ID" value="NZ_LDRT01000055.1"/>
</dbReference>
<organism evidence="3 4">
    <name type="scientific">Microbacterium testaceum</name>
    <name type="common">Aureobacterium testaceum</name>
    <name type="synonym">Brevibacterium testaceum</name>
    <dbReference type="NCBI Taxonomy" id="2033"/>
    <lineage>
        <taxon>Bacteria</taxon>
        <taxon>Bacillati</taxon>
        <taxon>Actinomycetota</taxon>
        <taxon>Actinomycetes</taxon>
        <taxon>Micrococcales</taxon>
        <taxon>Microbacteriaceae</taxon>
        <taxon>Microbacterium</taxon>
    </lineage>
</organism>
<dbReference type="InterPro" id="IPR059026">
    <property type="entry name" value="LpqB_N"/>
</dbReference>
<dbReference type="PROSITE" id="PS51257">
    <property type="entry name" value="PROKAR_LIPOPROTEIN"/>
    <property type="match status" value="1"/>
</dbReference>
<feature type="chain" id="PRO_5007544588" description="GerMN domain-containing protein" evidence="1">
    <location>
        <begin position="19"/>
        <end position="552"/>
    </location>
</feature>
<gene>
    <name evidence="3" type="ORF">NS220_09205</name>
</gene>
<dbReference type="PATRIC" id="fig|2033.6.peg.2937"/>
<dbReference type="Pfam" id="PF10646">
    <property type="entry name" value="Germane"/>
    <property type="match status" value="1"/>
</dbReference>
<dbReference type="EMBL" id="LDRT01000055">
    <property type="protein sequence ID" value="KTR94369.1"/>
    <property type="molecule type" value="Genomic_DNA"/>
</dbReference>
<evidence type="ECO:0000313" key="3">
    <source>
        <dbReference type="EMBL" id="KTR94369.1"/>
    </source>
</evidence>
<evidence type="ECO:0000313" key="4">
    <source>
        <dbReference type="Proteomes" id="UP000075025"/>
    </source>
</evidence>
<keyword evidence="1" id="KW-0732">Signal</keyword>
<reference evidence="3 4" key="1">
    <citation type="journal article" date="2016" name="Front. Microbiol.">
        <title>Genomic Resource of Rice Seed Associated Bacteria.</title>
        <authorList>
            <person name="Midha S."/>
            <person name="Bansal K."/>
            <person name="Sharma S."/>
            <person name="Kumar N."/>
            <person name="Patil P.P."/>
            <person name="Chaudhry V."/>
            <person name="Patil P.B."/>
        </authorList>
    </citation>
    <scope>NUCLEOTIDE SEQUENCE [LARGE SCALE GENOMIC DNA]</scope>
    <source>
        <strain evidence="3 4">NS220</strain>
    </source>
</reference>
<name>A0A147EWX5_MICTE</name>
<dbReference type="SMART" id="SM00909">
    <property type="entry name" value="Germane"/>
    <property type="match status" value="1"/>
</dbReference>
<sequence length="552" mass="57342">MRRTLSLLSLTLVLVLSACTGLPTSGYVNPGRGPQTDDTQTFAFVPDGPQDDASPAEIVEGFLRAGSGPADDWATAKMFLAPGTQWDPRARVTVDRLADRRAAASTDGTTVNVSLSTVASVDANGAYSPTPDGTTEALGYSLTKVDDQWRISAAPDGVVLYEEVFPTVYQSASVAYFDPTWTFIVPDVRWFPRPLVASRVATALVDGTPSAWLEGAVKSAFPEDLSLVGRSVTLSSDGVAQVQLPRAALSLDTTTLDRMQTQLTRSLSTAGISQVQMTVEGTPIAADEVPVRVTRVDPPPAVLTADGTFGILSGDQVTTIPSLSDAVESLGPQAIELEADRSLAAVRTAQGTVASALADGRTFLLDDRPGLVAPSIDGSGLIWSVPSSSPAQLRAFTPEGVPAEIGNAWPDASEITAFQISRDGTRVAAIVTVAGVREVWLAGIQRTTGEINLGPPHVLSFAESGAFDLAWLDDATLGILTVDAGVSHLGELGVGGRGTTGAAPDGARTVAGGSTSIRVLDDSGQLFSRRGSSWTLVADGVRVLAAQQGTTS</sequence>
<protein>
    <recommendedName>
        <fullName evidence="2">GerMN domain-containing protein</fullName>
    </recommendedName>
</protein>
<evidence type="ECO:0000256" key="1">
    <source>
        <dbReference type="SAM" id="SignalP"/>
    </source>
</evidence>
<dbReference type="Proteomes" id="UP000075025">
    <property type="component" value="Unassembled WGS sequence"/>
</dbReference>
<dbReference type="OrthoDB" id="3226781at2"/>
<dbReference type="AlphaFoldDB" id="A0A147EWX5"/>